<organism evidence="7 8">
    <name type="scientific">Aliiruegeria haliotis</name>
    <dbReference type="NCBI Taxonomy" id="1280846"/>
    <lineage>
        <taxon>Bacteria</taxon>
        <taxon>Pseudomonadati</taxon>
        <taxon>Pseudomonadota</taxon>
        <taxon>Alphaproteobacteria</taxon>
        <taxon>Rhodobacterales</taxon>
        <taxon>Roseobacteraceae</taxon>
        <taxon>Aliiruegeria</taxon>
    </lineage>
</organism>
<keyword evidence="5" id="KW-0119">Carbohydrate metabolism</keyword>
<dbReference type="InterPro" id="IPR000887">
    <property type="entry name" value="Aldlse_KDPG_KHG"/>
</dbReference>
<comment type="similarity">
    <text evidence="2">Belongs to the KHG/KDPG aldolase family.</text>
</comment>
<dbReference type="PANTHER" id="PTHR30246:SF1">
    <property type="entry name" value="2-DEHYDRO-3-DEOXY-6-PHOSPHOGALACTONATE ALDOLASE-RELATED"/>
    <property type="match status" value="1"/>
</dbReference>
<evidence type="ECO:0000256" key="6">
    <source>
        <dbReference type="SAM" id="SignalP"/>
    </source>
</evidence>
<comment type="subunit">
    <text evidence="3">Homotrimer.</text>
</comment>
<evidence type="ECO:0000256" key="2">
    <source>
        <dbReference type="ARBA" id="ARBA00006906"/>
    </source>
</evidence>
<dbReference type="PANTHER" id="PTHR30246">
    <property type="entry name" value="2-KETO-3-DEOXY-6-PHOSPHOGLUCONATE ALDOLASE"/>
    <property type="match status" value="1"/>
</dbReference>
<dbReference type="RefSeq" id="WP_106205673.1">
    <property type="nucleotide sequence ID" value="NZ_PVTD01000006.1"/>
</dbReference>
<proteinExistence type="inferred from homology"/>
<comment type="pathway">
    <text evidence="1">Carbohydrate acid metabolism.</text>
</comment>
<evidence type="ECO:0000256" key="3">
    <source>
        <dbReference type="ARBA" id="ARBA00011233"/>
    </source>
</evidence>
<dbReference type="Gene3D" id="3.20.20.70">
    <property type="entry name" value="Aldolase class I"/>
    <property type="match status" value="1"/>
</dbReference>
<dbReference type="SUPFAM" id="SSF51569">
    <property type="entry name" value="Aldolase"/>
    <property type="match status" value="1"/>
</dbReference>
<dbReference type="Proteomes" id="UP000239480">
    <property type="component" value="Unassembled WGS sequence"/>
</dbReference>
<evidence type="ECO:0000313" key="7">
    <source>
        <dbReference type="EMBL" id="PRY22600.1"/>
    </source>
</evidence>
<evidence type="ECO:0000256" key="4">
    <source>
        <dbReference type="ARBA" id="ARBA00023239"/>
    </source>
</evidence>
<feature type="signal peptide" evidence="6">
    <location>
        <begin position="1"/>
        <end position="19"/>
    </location>
</feature>
<keyword evidence="4" id="KW-0456">Lyase</keyword>
<dbReference type="CDD" id="cd00452">
    <property type="entry name" value="KDPG_aldolase"/>
    <property type="match status" value="1"/>
</dbReference>
<dbReference type="GO" id="GO:0016829">
    <property type="term" value="F:lyase activity"/>
    <property type="evidence" value="ECO:0007669"/>
    <property type="project" value="UniProtKB-KW"/>
</dbReference>
<reference evidence="7 8" key="1">
    <citation type="submission" date="2018-03" db="EMBL/GenBank/DDBJ databases">
        <title>Genomic Encyclopedia of Archaeal and Bacterial Type Strains, Phase II (KMG-II): from individual species to whole genera.</title>
        <authorList>
            <person name="Goeker M."/>
        </authorList>
    </citation>
    <scope>NUCLEOTIDE SEQUENCE [LARGE SCALE GENOMIC DNA]</scope>
    <source>
        <strain evidence="7 8">DSM 29328</strain>
    </source>
</reference>
<sequence>MSRPIIAILRGIAPSQAAAAATALVDAGIDRIEVPLNSPDPLTSIGEMVKAVGERALIGAGTVLGVEDVRAVYDAGGKLIVSPNCVPDVIRATRALDMQSWPGIFTPTEAFAALDAGATGLKLFPGDMAGPAGLKALRAVLPKDTEVYAVGGAGPDNFRDWIAAGADGFGIGSALFKPGMDTDAISERARDLVSAYDTAVQ</sequence>
<evidence type="ECO:0000313" key="8">
    <source>
        <dbReference type="Proteomes" id="UP000239480"/>
    </source>
</evidence>
<feature type="chain" id="PRO_5015469298" evidence="6">
    <location>
        <begin position="20"/>
        <end position="201"/>
    </location>
</feature>
<dbReference type="NCBIfam" id="NF006600">
    <property type="entry name" value="PRK09140.1"/>
    <property type="match status" value="1"/>
</dbReference>
<dbReference type="InterPro" id="IPR013785">
    <property type="entry name" value="Aldolase_TIM"/>
</dbReference>
<dbReference type="AlphaFoldDB" id="A0A2T0RN99"/>
<dbReference type="EMBL" id="PVTD01000006">
    <property type="protein sequence ID" value="PRY22600.1"/>
    <property type="molecule type" value="Genomic_DNA"/>
</dbReference>
<dbReference type="Pfam" id="PF01081">
    <property type="entry name" value="Aldolase"/>
    <property type="match status" value="1"/>
</dbReference>
<evidence type="ECO:0000256" key="5">
    <source>
        <dbReference type="ARBA" id="ARBA00023277"/>
    </source>
</evidence>
<keyword evidence="6" id="KW-0732">Signal</keyword>
<accession>A0A2T0RN99</accession>
<gene>
    <name evidence="7" type="ORF">CLV78_106140</name>
</gene>
<protein>
    <submittedName>
        <fullName evidence="7">2-keto-3-deoxy-phosphogalactonate aldolase</fullName>
    </submittedName>
</protein>
<name>A0A2T0RN99_9RHOB</name>
<dbReference type="OrthoDB" id="7204076at2"/>
<evidence type="ECO:0000256" key="1">
    <source>
        <dbReference type="ARBA" id="ARBA00004761"/>
    </source>
</evidence>
<keyword evidence="8" id="KW-1185">Reference proteome</keyword>
<comment type="caution">
    <text evidence="7">The sequence shown here is derived from an EMBL/GenBank/DDBJ whole genome shotgun (WGS) entry which is preliminary data.</text>
</comment>